<accession>A0ABS7QJG2</accession>
<dbReference type="Proteomes" id="UP000778578">
    <property type="component" value="Unassembled WGS sequence"/>
</dbReference>
<dbReference type="EMBL" id="JAINZZ010000077">
    <property type="protein sequence ID" value="MBY8882570.1"/>
    <property type="molecule type" value="Genomic_DNA"/>
</dbReference>
<reference evidence="3 4" key="1">
    <citation type="submission" date="2021-08" db="EMBL/GenBank/DDBJ databases">
        <title>WGS of actinomycetes from Thailand.</title>
        <authorList>
            <person name="Thawai C."/>
        </authorList>
    </citation>
    <scope>NUCLEOTIDE SEQUENCE [LARGE SCALE GENOMIC DNA]</scope>
    <source>
        <strain evidence="3 4">PLK6-54</strain>
    </source>
</reference>
<name>A0ABS7QJG2_9ACTN</name>
<dbReference type="InterPro" id="IPR005297">
    <property type="entry name" value="Lipoprotein_repeat"/>
</dbReference>
<proteinExistence type="predicted"/>
<comment type="caution">
    <text evidence="3">The sequence shown here is derived from an EMBL/GenBank/DDBJ whole genome shotgun (WGS) entry which is preliminary data.</text>
</comment>
<feature type="compositionally biased region" description="Polar residues" evidence="1">
    <location>
        <begin position="122"/>
        <end position="139"/>
    </location>
</feature>
<evidence type="ECO:0000256" key="1">
    <source>
        <dbReference type="SAM" id="MobiDB-lite"/>
    </source>
</evidence>
<dbReference type="PANTHER" id="PTHR39335:SF1">
    <property type="entry name" value="BLL4220 PROTEIN"/>
    <property type="match status" value="1"/>
</dbReference>
<organism evidence="3 4">
    <name type="scientific">Actinacidiphila acidipaludis</name>
    <dbReference type="NCBI Taxonomy" id="2873382"/>
    <lineage>
        <taxon>Bacteria</taxon>
        <taxon>Bacillati</taxon>
        <taxon>Actinomycetota</taxon>
        <taxon>Actinomycetes</taxon>
        <taxon>Kitasatosporales</taxon>
        <taxon>Streptomycetaceae</taxon>
        <taxon>Actinacidiphila</taxon>
    </lineage>
</organism>
<feature type="chain" id="PRO_5046622875" description="Lipoprotein with Yx(FWY)xxD motif" evidence="2">
    <location>
        <begin position="21"/>
        <end position="183"/>
    </location>
</feature>
<dbReference type="Pfam" id="PF03640">
    <property type="entry name" value="Lipoprotein_15"/>
    <property type="match status" value="2"/>
</dbReference>
<feature type="region of interest" description="Disordered" evidence="1">
    <location>
        <begin position="115"/>
        <end position="139"/>
    </location>
</feature>
<dbReference type="PROSITE" id="PS51257">
    <property type="entry name" value="PROKAR_LIPOPROTEIN"/>
    <property type="match status" value="1"/>
</dbReference>
<gene>
    <name evidence="3" type="ORF">K7862_33755</name>
</gene>
<keyword evidence="4" id="KW-1185">Reference proteome</keyword>
<keyword evidence="2" id="KW-0732">Signal</keyword>
<dbReference type="RefSeq" id="WP_222968989.1">
    <property type="nucleotide sequence ID" value="NZ_JAINZZ010000077.1"/>
</dbReference>
<evidence type="ECO:0008006" key="5">
    <source>
        <dbReference type="Google" id="ProtNLM"/>
    </source>
</evidence>
<sequence length="183" mass="18391">MKRAFPVSACAAALLMTALSGCGSSSKSSTGAAATTAPSSATASAVVTTQGAVADASSSPSAQATVATHNAGGKLGTILVDGKGRTLYLFMADKTDMSTCTGACAAAWPPLLSKGQPKAGSGTKSNLLGTSKRSDGTTQVTYNKHPLYYFSGDSKPGQTNGQDLNQFGALWYVVNPAGKQVET</sequence>
<dbReference type="PANTHER" id="PTHR39335">
    <property type="entry name" value="BLL4220 PROTEIN"/>
    <property type="match status" value="1"/>
</dbReference>
<protein>
    <recommendedName>
        <fullName evidence="5">Lipoprotein with Yx(FWY)xxD motif</fullName>
    </recommendedName>
</protein>
<evidence type="ECO:0000313" key="4">
    <source>
        <dbReference type="Proteomes" id="UP000778578"/>
    </source>
</evidence>
<feature type="signal peptide" evidence="2">
    <location>
        <begin position="1"/>
        <end position="20"/>
    </location>
</feature>
<evidence type="ECO:0000256" key="2">
    <source>
        <dbReference type="SAM" id="SignalP"/>
    </source>
</evidence>
<evidence type="ECO:0000313" key="3">
    <source>
        <dbReference type="EMBL" id="MBY8882570.1"/>
    </source>
</evidence>